<accession>W7XJ78</accession>
<keyword evidence="1" id="KW-0472">Membrane</keyword>
<feature type="transmembrane region" description="Helical" evidence="1">
    <location>
        <begin position="181"/>
        <end position="209"/>
    </location>
</feature>
<keyword evidence="3" id="KW-1185">Reference proteome</keyword>
<reference evidence="3" key="1">
    <citation type="journal article" date="2006" name="PLoS Biol.">
        <title>Macronuclear genome sequence of the ciliate Tetrahymena thermophila, a model eukaryote.</title>
        <authorList>
            <person name="Eisen J.A."/>
            <person name="Coyne R.S."/>
            <person name="Wu M."/>
            <person name="Wu D."/>
            <person name="Thiagarajan M."/>
            <person name="Wortman J.R."/>
            <person name="Badger J.H."/>
            <person name="Ren Q."/>
            <person name="Amedeo P."/>
            <person name="Jones K.M."/>
            <person name="Tallon L.J."/>
            <person name="Delcher A.L."/>
            <person name="Salzberg S.L."/>
            <person name="Silva J.C."/>
            <person name="Haas B.J."/>
            <person name="Majoros W.H."/>
            <person name="Farzad M."/>
            <person name="Carlton J.M."/>
            <person name="Smith R.K. Jr."/>
            <person name="Garg J."/>
            <person name="Pearlman R.E."/>
            <person name="Karrer K.M."/>
            <person name="Sun L."/>
            <person name="Manning G."/>
            <person name="Elde N.C."/>
            <person name="Turkewitz A.P."/>
            <person name="Asai D.J."/>
            <person name="Wilkes D.E."/>
            <person name="Wang Y."/>
            <person name="Cai H."/>
            <person name="Collins K."/>
            <person name="Stewart B.A."/>
            <person name="Lee S.R."/>
            <person name="Wilamowska K."/>
            <person name="Weinberg Z."/>
            <person name="Ruzzo W.L."/>
            <person name="Wloga D."/>
            <person name="Gaertig J."/>
            <person name="Frankel J."/>
            <person name="Tsao C.-C."/>
            <person name="Gorovsky M.A."/>
            <person name="Keeling P.J."/>
            <person name="Waller R.F."/>
            <person name="Patron N.J."/>
            <person name="Cherry J.M."/>
            <person name="Stover N.A."/>
            <person name="Krieger C.J."/>
            <person name="del Toro C."/>
            <person name="Ryder H.F."/>
            <person name="Williamson S.C."/>
            <person name="Barbeau R.A."/>
            <person name="Hamilton E.P."/>
            <person name="Orias E."/>
        </authorList>
    </citation>
    <scope>NUCLEOTIDE SEQUENCE [LARGE SCALE GENOMIC DNA]</scope>
    <source>
        <strain evidence="3">SB210</strain>
    </source>
</reference>
<dbReference type="GeneID" id="24439849"/>
<gene>
    <name evidence="2" type="ORF">TTHERM_000621168</name>
</gene>
<feature type="transmembrane region" description="Helical" evidence="1">
    <location>
        <begin position="74"/>
        <end position="96"/>
    </location>
</feature>
<evidence type="ECO:0000313" key="3">
    <source>
        <dbReference type="Proteomes" id="UP000009168"/>
    </source>
</evidence>
<dbReference type="AlphaFoldDB" id="W7XJ78"/>
<keyword evidence="1" id="KW-1133">Transmembrane helix</keyword>
<dbReference type="KEGG" id="tet:TTHERM_000621168"/>
<evidence type="ECO:0000313" key="2">
    <source>
        <dbReference type="EMBL" id="EWS73924.1"/>
    </source>
</evidence>
<keyword evidence="1 2" id="KW-0812">Transmembrane</keyword>
<sequence length="218" mass="26687">MKHLNYLLLQYIYIYNQKIKNKQTKKNNSINCSVDLLLIAQLLVKKTNKFIQNNIQYKDNLPTKKFYLYFIHRLHILFFKSIQSYLYCVCIFFHSLIRKLSLKFHISAIIQFNHHLLTLFQMHRLLLFFHLFISNDKHKKIILKHQIFFQFKTINKILIFIQFTLHFCIFNNFLLLLHQNFLLYFLCFWCICIFCVISINFFSFSLFLIKNSVLFMLI</sequence>
<proteinExistence type="predicted"/>
<dbReference type="EMBL" id="GG662661">
    <property type="protein sequence ID" value="EWS73924.1"/>
    <property type="molecule type" value="Genomic_DNA"/>
</dbReference>
<dbReference type="InParanoid" id="W7XJ78"/>
<evidence type="ECO:0000256" key="1">
    <source>
        <dbReference type="SAM" id="Phobius"/>
    </source>
</evidence>
<protein>
    <submittedName>
        <fullName evidence="2">Transmembrane protein, putative</fullName>
    </submittedName>
</protein>
<feature type="transmembrane region" description="Helical" evidence="1">
    <location>
        <begin position="154"/>
        <end position="175"/>
    </location>
</feature>
<organism evidence="2 3">
    <name type="scientific">Tetrahymena thermophila (strain SB210)</name>
    <dbReference type="NCBI Taxonomy" id="312017"/>
    <lineage>
        <taxon>Eukaryota</taxon>
        <taxon>Sar</taxon>
        <taxon>Alveolata</taxon>
        <taxon>Ciliophora</taxon>
        <taxon>Intramacronucleata</taxon>
        <taxon>Oligohymenophorea</taxon>
        <taxon>Hymenostomatida</taxon>
        <taxon>Tetrahymenina</taxon>
        <taxon>Tetrahymenidae</taxon>
        <taxon>Tetrahymena</taxon>
    </lineage>
</organism>
<name>W7XJ78_TETTS</name>
<dbReference type="RefSeq" id="XP_012653546.1">
    <property type="nucleotide sequence ID" value="XM_012798092.1"/>
</dbReference>
<feature type="transmembrane region" description="Helical" evidence="1">
    <location>
        <begin position="116"/>
        <end position="133"/>
    </location>
</feature>
<dbReference type="Proteomes" id="UP000009168">
    <property type="component" value="Unassembled WGS sequence"/>
</dbReference>